<reference evidence="2" key="1">
    <citation type="submission" date="2016-10" db="EMBL/GenBank/DDBJ databases">
        <authorList>
            <person name="Varghese N."/>
            <person name="Submissions S."/>
        </authorList>
    </citation>
    <scope>NUCLEOTIDE SEQUENCE [LARGE SCALE GENOMIC DNA]</scope>
    <source>
        <strain evidence="2">CGMCC 4.5579</strain>
    </source>
</reference>
<protein>
    <submittedName>
        <fullName evidence="1">Uncharacterized protein</fullName>
    </submittedName>
</protein>
<evidence type="ECO:0000313" key="1">
    <source>
        <dbReference type="EMBL" id="SFP72251.1"/>
    </source>
</evidence>
<dbReference type="InterPro" id="IPR043148">
    <property type="entry name" value="TagF_C"/>
</dbReference>
<accession>A0A1I5SNM9</accession>
<dbReference type="SUPFAM" id="SSF53756">
    <property type="entry name" value="UDP-Glycosyltransferase/glycogen phosphorylase"/>
    <property type="match status" value="1"/>
</dbReference>
<dbReference type="Proteomes" id="UP000198727">
    <property type="component" value="Unassembled WGS sequence"/>
</dbReference>
<sequence>MLADGEPIPSVLVLSHEEQRERLRSACPRADGVAVVAGDPCLDRMLASRPLRETYRQALGVAPHQRLVMVSSTWGGDSLHGTDPHLVHRLAARLPVDTHRVAVALHPNIVHGHSRWQVDVWLADCARAGVLVLSDEDAWRAALVAADVTVGDHGSVTFYSAALGTPVLLAAAPAGAVDPDSPIGRLLATAPRIRAADDPLARIERAIRDHDPAALAPITALATSCPGTSLERLREVVYRMLDLHPPPGPVPARALPLPTTPVPRPRAVLARADGLRATGEYASATVSRFPAVSLRAPDLMPAGTHLVVDVDEPEIGLLDLADVIVHTGPTHPMPWLTETLRALPGCLLAVARENGDHWLLGTAGGALVRLTTDDPVAITALVHAWLTAERPVDRLPRQLRVMAGVEHVADAVVLRAPVTPRPAVPPPRPPAR</sequence>
<dbReference type="OrthoDB" id="3661391at2"/>
<dbReference type="AlphaFoldDB" id="A0A1I5SNM9"/>
<gene>
    <name evidence="1" type="ORF">SAMN05421810_103207</name>
</gene>
<evidence type="ECO:0000313" key="2">
    <source>
        <dbReference type="Proteomes" id="UP000198727"/>
    </source>
</evidence>
<dbReference type="Gene3D" id="3.40.50.12580">
    <property type="match status" value="1"/>
</dbReference>
<keyword evidence="2" id="KW-1185">Reference proteome</keyword>
<organism evidence="1 2">
    <name type="scientific">Amycolatopsis arida</name>
    <dbReference type="NCBI Taxonomy" id="587909"/>
    <lineage>
        <taxon>Bacteria</taxon>
        <taxon>Bacillati</taxon>
        <taxon>Actinomycetota</taxon>
        <taxon>Actinomycetes</taxon>
        <taxon>Pseudonocardiales</taxon>
        <taxon>Pseudonocardiaceae</taxon>
        <taxon>Amycolatopsis</taxon>
    </lineage>
</organism>
<dbReference type="EMBL" id="FOWW01000003">
    <property type="protein sequence ID" value="SFP72251.1"/>
    <property type="molecule type" value="Genomic_DNA"/>
</dbReference>
<dbReference type="STRING" id="587909.SAMN05421810_103207"/>
<name>A0A1I5SNM9_9PSEU</name>
<dbReference type="RefSeq" id="WP_092529876.1">
    <property type="nucleotide sequence ID" value="NZ_FOWW01000003.1"/>
</dbReference>
<proteinExistence type="predicted"/>